<evidence type="ECO:0000256" key="4">
    <source>
        <dbReference type="ARBA" id="ARBA00022618"/>
    </source>
</evidence>
<comment type="subcellular location">
    <subcellularLocation>
        <location evidence="1">Cytoplasm</location>
    </subcellularLocation>
</comment>
<dbReference type="PANTHER" id="PTHR35794:SF2">
    <property type="entry name" value="CELL DIVISION PROTEIN DIVIVA"/>
    <property type="match status" value="1"/>
</dbReference>
<name>A0A931AVQ2_9FIRM</name>
<evidence type="ECO:0000256" key="3">
    <source>
        <dbReference type="ARBA" id="ARBA00022490"/>
    </source>
</evidence>
<comment type="caution">
    <text evidence="9">The sequence shown here is derived from an EMBL/GenBank/DDBJ whole genome shotgun (WGS) entry which is preliminary data.</text>
</comment>
<keyword evidence="6" id="KW-0131">Cell cycle</keyword>
<feature type="region of interest" description="Disordered" evidence="8">
    <location>
        <begin position="159"/>
        <end position="219"/>
    </location>
</feature>
<evidence type="ECO:0000313" key="10">
    <source>
        <dbReference type="Proteomes" id="UP000621436"/>
    </source>
</evidence>
<keyword evidence="3" id="KW-0963">Cytoplasm</keyword>
<proteinExistence type="inferred from homology"/>
<dbReference type="AlphaFoldDB" id="A0A931AVQ2"/>
<dbReference type="GO" id="GO:0005737">
    <property type="term" value="C:cytoplasm"/>
    <property type="evidence" value="ECO:0007669"/>
    <property type="project" value="UniProtKB-SubCell"/>
</dbReference>
<feature type="coiled-coil region" evidence="7">
    <location>
        <begin position="29"/>
        <end position="138"/>
    </location>
</feature>
<evidence type="ECO:0000256" key="2">
    <source>
        <dbReference type="ARBA" id="ARBA00009008"/>
    </source>
</evidence>
<dbReference type="InterPro" id="IPR007793">
    <property type="entry name" value="DivIVA_fam"/>
</dbReference>
<protein>
    <submittedName>
        <fullName evidence="9">DivIVA domain-containing protein</fullName>
    </submittedName>
</protein>
<evidence type="ECO:0000256" key="1">
    <source>
        <dbReference type="ARBA" id="ARBA00004496"/>
    </source>
</evidence>
<keyword evidence="4" id="KW-0132">Cell division</keyword>
<dbReference type="Pfam" id="PF05103">
    <property type="entry name" value="DivIVA"/>
    <property type="match status" value="1"/>
</dbReference>
<comment type="similarity">
    <text evidence="2">Belongs to the DivIVA family.</text>
</comment>
<dbReference type="InterPro" id="IPR019933">
    <property type="entry name" value="DivIVA_domain"/>
</dbReference>
<evidence type="ECO:0000256" key="7">
    <source>
        <dbReference type="SAM" id="Coils"/>
    </source>
</evidence>
<evidence type="ECO:0000256" key="8">
    <source>
        <dbReference type="SAM" id="MobiDB-lite"/>
    </source>
</evidence>
<feature type="compositionally biased region" description="Basic and acidic residues" evidence="8">
    <location>
        <begin position="159"/>
        <end position="169"/>
    </location>
</feature>
<keyword evidence="10" id="KW-1185">Reference proteome</keyword>
<feature type="compositionally biased region" description="Acidic residues" evidence="8">
    <location>
        <begin position="183"/>
        <end position="203"/>
    </location>
</feature>
<feature type="compositionally biased region" description="Basic and acidic residues" evidence="8">
    <location>
        <begin position="204"/>
        <end position="219"/>
    </location>
</feature>
<dbReference type="Gene3D" id="6.10.250.660">
    <property type="match status" value="1"/>
</dbReference>
<dbReference type="RefSeq" id="WP_270454622.1">
    <property type="nucleotide sequence ID" value="NZ_JADPIE010000006.1"/>
</dbReference>
<accession>A0A931AVQ2</accession>
<organism evidence="9 10">
    <name type="scientific">Halonatronomonas betaini</name>
    <dbReference type="NCBI Taxonomy" id="2778430"/>
    <lineage>
        <taxon>Bacteria</taxon>
        <taxon>Bacillati</taxon>
        <taxon>Bacillota</taxon>
        <taxon>Clostridia</taxon>
        <taxon>Halanaerobiales</taxon>
        <taxon>Halarsenatibacteraceae</taxon>
        <taxon>Halonatronomonas</taxon>
    </lineage>
</organism>
<dbReference type="GO" id="GO:0051301">
    <property type="term" value="P:cell division"/>
    <property type="evidence" value="ECO:0007669"/>
    <property type="project" value="UniProtKB-KW"/>
</dbReference>
<dbReference type="NCBIfam" id="TIGR03544">
    <property type="entry name" value="DivI1A_domain"/>
    <property type="match status" value="1"/>
</dbReference>
<gene>
    <name evidence="9" type="ORF">I0Q91_11065</name>
</gene>
<reference evidence="9" key="1">
    <citation type="submission" date="2020-11" db="EMBL/GenBank/DDBJ databases">
        <title>Halonatronomonas betainensis gen. nov., sp. nov. a novel haloalkaliphilic representative of the family Halanaerobiacae capable of betaine degradation.</title>
        <authorList>
            <person name="Boltyanskaya Y."/>
            <person name="Kevbrin V."/>
            <person name="Detkova E."/>
            <person name="Grouzdev D.S."/>
            <person name="Koziaeva V."/>
            <person name="Zhilina T."/>
        </authorList>
    </citation>
    <scope>NUCLEOTIDE SEQUENCE</scope>
    <source>
        <strain evidence="9">Z-7014</strain>
    </source>
</reference>
<dbReference type="PANTHER" id="PTHR35794">
    <property type="entry name" value="CELL DIVISION PROTEIN DIVIVA"/>
    <property type="match status" value="1"/>
</dbReference>
<keyword evidence="5 7" id="KW-0175">Coiled coil</keyword>
<dbReference type="Proteomes" id="UP000621436">
    <property type="component" value="Unassembled WGS sequence"/>
</dbReference>
<evidence type="ECO:0000313" key="9">
    <source>
        <dbReference type="EMBL" id="MBF8437625.1"/>
    </source>
</evidence>
<evidence type="ECO:0000256" key="5">
    <source>
        <dbReference type="ARBA" id="ARBA00023054"/>
    </source>
</evidence>
<dbReference type="EMBL" id="JADPIE010000006">
    <property type="protein sequence ID" value="MBF8437625.1"/>
    <property type="molecule type" value="Genomic_DNA"/>
</dbReference>
<sequence length="219" mass="26142">MKFSPLDIYNKEFKKSAFGYNSNEVDEFLDEVGLAYERLLKDYSSLEDEKERLQEKLESYKSIQDKLEGTLESVQETVRDQTRHAQKEAQNIIKEAELEAEKIKQRARDEVQSEKSKLENLKEKRELFRIRFKSLLENYMEIIEEGKFDQEIELEEEIFNDKKEASHDDENLEGDDLVQNNSENEDEELSDLEDTKEFEESESKEEYRNEELDKTRLNN</sequence>
<evidence type="ECO:0000256" key="6">
    <source>
        <dbReference type="ARBA" id="ARBA00023306"/>
    </source>
</evidence>